<comment type="caution">
    <text evidence="12">The sequence shown here is derived from an EMBL/GenBank/DDBJ whole genome shotgun (WGS) entry which is preliminary data.</text>
</comment>
<proteinExistence type="inferred from homology"/>
<dbReference type="GO" id="GO:0005737">
    <property type="term" value="C:cytoplasm"/>
    <property type="evidence" value="ECO:0007669"/>
    <property type="project" value="UniProtKB-SubCell"/>
</dbReference>
<dbReference type="GO" id="GO:0006397">
    <property type="term" value="P:mRNA processing"/>
    <property type="evidence" value="ECO:0007669"/>
    <property type="project" value="UniProtKB-KW"/>
</dbReference>
<evidence type="ECO:0000256" key="8">
    <source>
        <dbReference type="ARBA" id="ARBA00023242"/>
    </source>
</evidence>
<dbReference type="EMBL" id="JAVXUO010002884">
    <property type="protein sequence ID" value="KAK2968815.1"/>
    <property type="molecule type" value="Genomic_DNA"/>
</dbReference>
<evidence type="ECO:0000256" key="1">
    <source>
        <dbReference type="ARBA" id="ARBA00004123"/>
    </source>
</evidence>
<protein>
    <recommendedName>
        <fullName evidence="9">U5 small nuclear ribonucleoprotein TSSC4</fullName>
    </recommendedName>
</protein>
<feature type="compositionally biased region" description="Basic and acidic residues" evidence="11">
    <location>
        <begin position="59"/>
        <end position="80"/>
    </location>
</feature>
<accession>A0AA88R127</accession>
<comment type="similarity">
    <text evidence="3">Belongs to the TSSC4 family.</text>
</comment>
<keyword evidence="4" id="KW-0963">Cytoplasm</keyword>
<comment type="function">
    <text evidence="10">Protein associated with the U5 snRNP, during its maturation and its post-splicing recycling and which is required for spliceosomal tri-snRNP complex assembly in the nucleus. Has a molecular sequestering activity and transiently hinders SNRNP200 binding sites for constitutive splicing factors that intervene later during the assembly of the spliceosome and splicing. Together with its molecular sequestering activity, may also function as a molecular adapter and placeholder, coordinating the assembly of the U5 snRNP and its association with the U4/U6 di-snRNP.</text>
</comment>
<feature type="compositionally biased region" description="Acidic residues" evidence="11">
    <location>
        <begin position="81"/>
        <end position="94"/>
    </location>
</feature>
<organism evidence="12 13">
    <name type="scientific">Escallonia rubra</name>
    <dbReference type="NCBI Taxonomy" id="112253"/>
    <lineage>
        <taxon>Eukaryota</taxon>
        <taxon>Viridiplantae</taxon>
        <taxon>Streptophyta</taxon>
        <taxon>Embryophyta</taxon>
        <taxon>Tracheophyta</taxon>
        <taxon>Spermatophyta</taxon>
        <taxon>Magnoliopsida</taxon>
        <taxon>eudicotyledons</taxon>
        <taxon>Gunneridae</taxon>
        <taxon>Pentapetalae</taxon>
        <taxon>asterids</taxon>
        <taxon>campanulids</taxon>
        <taxon>Escalloniales</taxon>
        <taxon>Escalloniaceae</taxon>
        <taxon>Escallonia</taxon>
    </lineage>
</organism>
<evidence type="ECO:0000256" key="9">
    <source>
        <dbReference type="ARBA" id="ARBA00035304"/>
    </source>
</evidence>
<name>A0AA88R127_9ASTE</name>
<dbReference type="GO" id="GO:0008380">
    <property type="term" value="P:RNA splicing"/>
    <property type="evidence" value="ECO:0007669"/>
    <property type="project" value="UniProtKB-KW"/>
</dbReference>
<feature type="region of interest" description="Disordered" evidence="11">
    <location>
        <begin position="364"/>
        <end position="396"/>
    </location>
</feature>
<keyword evidence="8" id="KW-0539">Nucleus</keyword>
<evidence type="ECO:0000256" key="3">
    <source>
        <dbReference type="ARBA" id="ARBA00010362"/>
    </source>
</evidence>
<reference evidence="12" key="1">
    <citation type="submission" date="2022-12" db="EMBL/GenBank/DDBJ databases">
        <title>Draft genome assemblies for two species of Escallonia (Escalloniales).</title>
        <authorList>
            <person name="Chanderbali A."/>
            <person name="Dervinis C."/>
            <person name="Anghel I."/>
            <person name="Soltis D."/>
            <person name="Soltis P."/>
            <person name="Zapata F."/>
        </authorList>
    </citation>
    <scope>NUCLEOTIDE SEQUENCE</scope>
    <source>
        <strain evidence="12">UCBG92.1500</strain>
        <tissue evidence="12">Leaf</tissue>
    </source>
</reference>
<dbReference type="InterPro" id="IPR029338">
    <property type="entry name" value="TSSC4"/>
</dbReference>
<evidence type="ECO:0000256" key="7">
    <source>
        <dbReference type="ARBA" id="ARBA00023187"/>
    </source>
</evidence>
<evidence type="ECO:0000256" key="2">
    <source>
        <dbReference type="ARBA" id="ARBA00004496"/>
    </source>
</evidence>
<feature type="compositionally biased region" description="Basic and acidic residues" evidence="11">
    <location>
        <begin position="42"/>
        <end position="52"/>
    </location>
</feature>
<dbReference type="PANTHER" id="PTHR13445">
    <property type="entry name" value="TUMOR SUPPRESSING SUBTRANSFERABLE CANDIDATE 4 TSSC4"/>
    <property type="match status" value="1"/>
</dbReference>
<keyword evidence="5" id="KW-0507">mRNA processing</keyword>
<gene>
    <name evidence="12" type="ORF">RJ640_028208</name>
</gene>
<keyword evidence="13" id="KW-1185">Reference proteome</keyword>
<dbReference type="AlphaFoldDB" id="A0AA88R127"/>
<dbReference type="Pfam" id="PF15264">
    <property type="entry name" value="TSSC4"/>
    <property type="match status" value="1"/>
</dbReference>
<evidence type="ECO:0000256" key="11">
    <source>
        <dbReference type="SAM" id="MobiDB-lite"/>
    </source>
</evidence>
<evidence type="ECO:0000256" key="10">
    <source>
        <dbReference type="ARBA" id="ARBA00045970"/>
    </source>
</evidence>
<keyword evidence="6" id="KW-0747">Spliceosome</keyword>
<dbReference type="PANTHER" id="PTHR13445:SF3">
    <property type="entry name" value="U5 SMALL NUCLEAR RIBONUCLEOPROTEIN TSSC4"/>
    <property type="match status" value="1"/>
</dbReference>
<evidence type="ECO:0000256" key="6">
    <source>
        <dbReference type="ARBA" id="ARBA00022728"/>
    </source>
</evidence>
<dbReference type="Proteomes" id="UP001187471">
    <property type="component" value="Unassembled WGS sequence"/>
</dbReference>
<evidence type="ECO:0000313" key="12">
    <source>
        <dbReference type="EMBL" id="KAK2968815.1"/>
    </source>
</evidence>
<evidence type="ECO:0000313" key="13">
    <source>
        <dbReference type="Proteomes" id="UP001187471"/>
    </source>
</evidence>
<sequence>MEDSFSVRVDKVFGRLDTGASLSSLWSLTDEEIERKEWNRHKDNFDDHDHMPKPKPHPSKLDGSLKDRQKKAIEFRKELESDLQELDEDDEMEEEEKRRGASSSMNSARPDGFDDEEWGIRCSIGVDCTLDDEEEEDTYDKVAIGKAETEDRLYMREISDYTIDVDSYMELPTAFSDVMKDPRADHMAAIIRLKEDAEASGSSNSSQLSQHKKVEDRPKVKSICDCPEFDPSCKDSCKDGSVGNKSIDGSLMEEAIESEAASVLPQDSSHVPDHVQNPSKYTHYIFDTSDDIDEEANRKAHVNFLNTMKGPKTRELQDMFPVDLPESVSFIPKKPPGKTLKEYTNKKGFRTAIAAGDSEESEVCAMEEDEPETAAAAQGSSFRGRGRQYREKSRVL</sequence>
<feature type="region of interest" description="Disordered" evidence="11">
    <location>
        <begin position="42"/>
        <end position="116"/>
    </location>
</feature>
<comment type="subcellular location">
    <subcellularLocation>
        <location evidence="2">Cytoplasm</location>
    </subcellularLocation>
    <subcellularLocation>
        <location evidence="1">Nucleus</location>
    </subcellularLocation>
</comment>
<evidence type="ECO:0000256" key="5">
    <source>
        <dbReference type="ARBA" id="ARBA00022664"/>
    </source>
</evidence>
<keyword evidence="7" id="KW-0508">mRNA splicing</keyword>
<dbReference type="GO" id="GO:0005681">
    <property type="term" value="C:spliceosomal complex"/>
    <property type="evidence" value="ECO:0007669"/>
    <property type="project" value="UniProtKB-KW"/>
</dbReference>
<evidence type="ECO:0000256" key="4">
    <source>
        <dbReference type="ARBA" id="ARBA00022490"/>
    </source>
</evidence>